<accession>A0A0N1PAT3</accession>
<dbReference type="Pfam" id="PF01490">
    <property type="entry name" value="Aa_trans"/>
    <property type="match status" value="1"/>
</dbReference>
<keyword evidence="3 5" id="KW-1133">Transmembrane helix</keyword>
<feature type="transmembrane region" description="Helical" evidence="5">
    <location>
        <begin position="126"/>
        <end position="146"/>
    </location>
</feature>
<dbReference type="PANTHER" id="PTHR22950:SF349">
    <property type="entry name" value="AMINO ACID TRANSPORTER TRANSMEMBRANE DOMAIN-CONTAINING PROTEIN"/>
    <property type="match status" value="1"/>
</dbReference>
<sequence length="311" mass="34358">MFLQYASSMLASLFEEKWAYPIFVAVNTAAVTPMTFISNKLHLLMYTSMLAGVFVVAALAGTIVVGLQHISAHGVATGLAASVPTARLIVFLSGHMFSLEGIGIVLPVENSLPPEKRVQYSHVLRYTLMSIVLFYIVFGVLGYITYGERLHTSVVLALPRSVVKQILQVLLGLSLVVGFPIQYVPAIQIVDKFFKVDITLDHRKAFSLRAALNVVFGALAVFIGGDNINVFASFLGAFVGVHLMISIPTLLALQVEHSLNGDKENFDYKQYLLLLFKGPYTLRRCSYYFYLLLALVMWIGGLYFTVMSVLD</sequence>
<dbReference type="OrthoDB" id="1684102at2759"/>
<feature type="transmembrane region" description="Helical" evidence="5">
    <location>
        <begin position="166"/>
        <end position="185"/>
    </location>
</feature>
<keyword evidence="8" id="KW-1185">Reference proteome</keyword>
<dbReference type="AlphaFoldDB" id="A0A0N1PAT3"/>
<dbReference type="EMBL" id="LJSK01000292">
    <property type="protein sequence ID" value="KPI84075.1"/>
    <property type="molecule type" value="Genomic_DNA"/>
</dbReference>
<proteinExistence type="predicted"/>
<feature type="transmembrane region" description="Helical" evidence="5">
    <location>
        <begin position="287"/>
        <end position="310"/>
    </location>
</feature>
<keyword evidence="2 5" id="KW-0812">Transmembrane</keyword>
<reference evidence="7 8" key="1">
    <citation type="journal article" date="2015" name="PLoS Pathog.">
        <title>Leptomonas seymouri: Adaptations to the Dixenous Life Cycle Analyzed by Genome Sequencing, Transcriptome Profiling and Co-infection with Leishmania donovani.</title>
        <authorList>
            <person name="Kraeva N."/>
            <person name="Butenko A."/>
            <person name="Hlavacova J."/>
            <person name="Kostygov A."/>
            <person name="Myskova J."/>
            <person name="Grybchuk D."/>
            <person name="Lestinova T."/>
            <person name="Votypka J."/>
            <person name="Volf P."/>
            <person name="Opperdoes F."/>
            <person name="Flegontov P."/>
            <person name="Lukes J."/>
            <person name="Yurchenko V."/>
        </authorList>
    </citation>
    <scope>NUCLEOTIDE SEQUENCE [LARGE SCALE GENOMIC DNA]</scope>
    <source>
        <strain evidence="7 8">ATCC 30220</strain>
    </source>
</reference>
<feature type="transmembrane region" description="Helical" evidence="5">
    <location>
        <begin position="49"/>
        <end position="68"/>
    </location>
</feature>
<evidence type="ECO:0000313" key="8">
    <source>
        <dbReference type="Proteomes" id="UP000038009"/>
    </source>
</evidence>
<feature type="transmembrane region" description="Helical" evidence="5">
    <location>
        <begin position="206"/>
        <end position="224"/>
    </location>
</feature>
<evidence type="ECO:0000259" key="6">
    <source>
        <dbReference type="Pfam" id="PF01490"/>
    </source>
</evidence>
<protein>
    <submittedName>
        <fullName evidence="7">Amino acid transporter</fullName>
    </submittedName>
</protein>
<dbReference type="GO" id="GO:0005774">
    <property type="term" value="C:vacuolar membrane"/>
    <property type="evidence" value="ECO:0007669"/>
    <property type="project" value="TreeGrafter"/>
</dbReference>
<dbReference type="InterPro" id="IPR013057">
    <property type="entry name" value="AA_transpt_TM"/>
</dbReference>
<dbReference type="PANTHER" id="PTHR22950">
    <property type="entry name" value="AMINO ACID TRANSPORTER"/>
    <property type="match status" value="1"/>
</dbReference>
<dbReference type="VEuPathDB" id="TriTrypDB:Lsey_0292_0090"/>
<evidence type="ECO:0000256" key="1">
    <source>
        <dbReference type="ARBA" id="ARBA00004141"/>
    </source>
</evidence>
<organism evidence="7 8">
    <name type="scientific">Leptomonas seymouri</name>
    <dbReference type="NCBI Taxonomy" id="5684"/>
    <lineage>
        <taxon>Eukaryota</taxon>
        <taxon>Discoba</taxon>
        <taxon>Euglenozoa</taxon>
        <taxon>Kinetoplastea</taxon>
        <taxon>Metakinetoplastina</taxon>
        <taxon>Trypanosomatida</taxon>
        <taxon>Trypanosomatidae</taxon>
        <taxon>Leishmaniinae</taxon>
        <taxon>Leptomonas</taxon>
    </lineage>
</organism>
<evidence type="ECO:0000256" key="4">
    <source>
        <dbReference type="ARBA" id="ARBA00023136"/>
    </source>
</evidence>
<evidence type="ECO:0000256" key="3">
    <source>
        <dbReference type="ARBA" id="ARBA00022989"/>
    </source>
</evidence>
<dbReference type="GO" id="GO:0015179">
    <property type="term" value="F:L-amino acid transmembrane transporter activity"/>
    <property type="evidence" value="ECO:0007669"/>
    <property type="project" value="TreeGrafter"/>
</dbReference>
<comment type="caution">
    <text evidence="7">The sequence shown here is derived from an EMBL/GenBank/DDBJ whole genome shotgun (WGS) entry which is preliminary data.</text>
</comment>
<name>A0A0N1PAT3_LEPSE</name>
<evidence type="ECO:0000256" key="2">
    <source>
        <dbReference type="ARBA" id="ARBA00022692"/>
    </source>
</evidence>
<keyword evidence="4 5" id="KW-0472">Membrane</keyword>
<feature type="domain" description="Amino acid transporter transmembrane" evidence="6">
    <location>
        <begin position="19"/>
        <end position="254"/>
    </location>
</feature>
<evidence type="ECO:0000256" key="5">
    <source>
        <dbReference type="SAM" id="Phobius"/>
    </source>
</evidence>
<gene>
    <name evidence="7" type="ORF">ABL78_6878</name>
</gene>
<feature type="transmembrane region" description="Helical" evidence="5">
    <location>
        <begin position="88"/>
        <end position="106"/>
    </location>
</feature>
<dbReference type="Proteomes" id="UP000038009">
    <property type="component" value="Unassembled WGS sequence"/>
</dbReference>
<feature type="transmembrane region" description="Helical" evidence="5">
    <location>
        <begin position="230"/>
        <end position="253"/>
    </location>
</feature>
<comment type="subcellular location">
    <subcellularLocation>
        <location evidence="1">Membrane</location>
        <topology evidence="1">Multi-pass membrane protein</topology>
    </subcellularLocation>
</comment>
<dbReference type="OMA" id="TIRTHHH"/>
<evidence type="ECO:0000313" key="7">
    <source>
        <dbReference type="EMBL" id="KPI84075.1"/>
    </source>
</evidence>